<dbReference type="PIRSF" id="PIRSF031900">
    <property type="entry name" value="UCP031900"/>
    <property type="match status" value="1"/>
</dbReference>
<dbReference type="EMBL" id="FMWG01000006">
    <property type="protein sequence ID" value="SCZ65747.1"/>
    <property type="molecule type" value="Genomic_DNA"/>
</dbReference>
<dbReference type="STRING" id="1156985.SAMN04488118_10688"/>
<dbReference type="SUPFAM" id="SSF63829">
    <property type="entry name" value="Calcium-dependent phosphotriesterase"/>
    <property type="match status" value="1"/>
</dbReference>
<dbReference type="Proteomes" id="UP000198767">
    <property type="component" value="Unassembled WGS sequence"/>
</dbReference>
<dbReference type="AlphaFoldDB" id="A0A1G5QVH7"/>
<dbReference type="InterPro" id="IPR014567">
    <property type="entry name" value="UCP031900"/>
</dbReference>
<keyword evidence="3" id="KW-1185">Reference proteome</keyword>
<feature type="domain" description="Phytase-like" evidence="1">
    <location>
        <begin position="49"/>
        <end position="288"/>
    </location>
</feature>
<dbReference type="OrthoDB" id="9798693at2"/>
<accession>A0A1G5QVH7</accession>
<dbReference type="RefSeq" id="WP_090218926.1">
    <property type="nucleotide sequence ID" value="NZ_FMWG01000006.1"/>
</dbReference>
<organism evidence="2 3">
    <name type="scientific">Epibacterium ulvae</name>
    <dbReference type="NCBI Taxonomy" id="1156985"/>
    <lineage>
        <taxon>Bacteria</taxon>
        <taxon>Pseudomonadati</taxon>
        <taxon>Pseudomonadota</taxon>
        <taxon>Alphaproteobacteria</taxon>
        <taxon>Rhodobacterales</taxon>
        <taxon>Roseobacteraceae</taxon>
        <taxon>Epibacterium</taxon>
    </lineage>
</organism>
<reference evidence="2 3" key="1">
    <citation type="submission" date="2016-10" db="EMBL/GenBank/DDBJ databases">
        <authorList>
            <person name="de Groot N.N."/>
        </authorList>
    </citation>
    <scope>NUCLEOTIDE SEQUENCE [LARGE SCALE GENOMIC DNA]</scope>
    <source>
        <strain evidence="2 3">U95</strain>
    </source>
</reference>
<proteinExistence type="predicted"/>
<gene>
    <name evidence="2" type="ORF">SAMN04488118_10688</name>
</gene>
<evidence type="ECO:0000313" key="2">
    <source>
        <dbReference type="EMBL" id="SCZ65747.1"/>
    </source>
</evidence>
<dbReference type="InterPro" id="IPR027372">
    <property type="entry name" value="Phytase-like_dom"/>
</dbReference>
<dbReference type="Pfam" id="PF13449">
    <property type="entry name" value="Phytase-like"/>
    <property type="match status" value="1"/>
</dbReference>
<sequence>MRRRPSFKLIATLLPLIGIAVAGWAAVRPAPHHEAVFLTSYRWTHSAPWFGGFSALDLQGDGKTLTILGDRGTLAHAQISRDQSGDITDIAIADFTQLRRPNGRGVSGDFADSEGLAIAPDGSLYVSFELFTRVAHYERSDASATHLKRPAAFKNLPRNSGLEALAIDAEGTLYTLPEDSETPDGDIPVWSWDGTQWRDAFHIPNRGPFLPVSADFGPDGRFYVLERDFRFIGFRSRLRRWDVDADGLTQETTVFQSRLGHHQNLEGVSIWRDPAGRLRATMVSDDNFMSLLRTELVEYLLPDS</sequence>
<evidence type="ECO:0000259" key="1">
    <source>
        <dbReference type="Pfam" id="PF13449"/>
    </source>
</evidence>
<protein>
    <recommendedName>
        <fullName evidence="1">Phytase-like domain-containing protein</fullName>
    </recommendedName>
</protein>
<name>A0A1G5QVH7_9RHOB</name>
<evidence type="ECO:0000313" key="3">
    <source>
        <dbReference type="Proteomes" id="UP000198767"/>
    </source>
</evidence>